<dbReference type="RefSeq" id="WP_395418869.1">
    <property type="nucleotide sequence ID" value="NZ_JBIPKE010000020.1"/>
</dbReference>
<dbReference type="InterPro" id="IPR018706">
    <property type="entry name" value="DUF2214_membrane"/>
</dbReference>
<organism evidence="2 3">
    <name type="scientific">Marinoscillum luteum</name>
    <dbReference type="NCBI Taxonomy" id="861051"/>
    <lineage>
        <taxon>Bacteria</taxon>
        <taxon>Pseudomonadati</taxon>
        <taxon>Bacteroidota</taxon>
        <taxon>Cytophagia</taxon>
        <taxon>Cytophagales</taxon>
        <taxon>Reichenbachiellaceae</taxon>
        <taxon>Marinoscillum</taxon>
    </lineage>
</organism>
<gene>
    <name evidence="2" type="ORF">ACHKAR_18290</name>
</gene>
<evidence type="ECO:0000256" key="1">
    <source>
        <dbReference type="SAM" id="Phobius"/>
    </source>
</evidence>
<sequence>MDYILIKYVHFIGVFAVVGSLFAEAILVKPRMTRAELFFLSKVDGVYGIGALVAVAAGLLLWFGVGKPAGFYTQNWIFLTKVGLFSTVGLLSIWPTVFFLKMRKGDPEEVVSIPGLIRLMVRVEVALLVVIPALAVLMANGIGVY</sequence>
<feature type="transmembrane region" description="Helical" evidence="1">
    <location>
        <begin position="6"/>
        <end position="26"/>
    </location>
</feature>
<dbReference type="EMBL" id="JBIPKE010000020">
    <property type="protein sequence ID" value="MFH6985408.1"/>
    <property type="molecule type" value="Genomic_DNA"/>
</dbReference>
<reference evidence="2 3" key="1">
    <citation type="journal article" date="2013" name="Int. J. Syst. Evol. Microbiol.">
        <title>Marinoscillum luteum sp. nov., isolated from marine sediment.</title>
        <authorList>
            <person name="Cha I.T."/>
            <person name="Park S.J."/>
            <person name="Kim S.J."/>
            <person name="Kim J.G."/>
            <person name="Jung M.Y."/>
            <person name="Shin K.S."/>
            <person name="Kwon K.K."/>
            <person name="Yang S.H."/>
            <person name="Seo Y.S."/>
            <person name="Rhee S.K."/>
        </authorList>
    </citation>
    <scope>NUCLEOTIDE SEQUENCE [LARGE SCALE GENOMIC DNA]</scope>
    <source>
        <strain evidence="2 3">KCTC 23939</strain>
    </source>
</reference>
<proteinExistence type="predicted"/>
<evidence type="ECO:0000313" key="2">
    <source>
        <dbReference type="EMBL" id="MFH6985408.1"/>
    </source>
</evidence>
<dbReference type="Pfam" id="PF09980">
    <property type="entry name" value="DUF2214"/>
    <property type="match status" value="1"/>
</dbReference>
<protein>
    <submittedName>
        <fullName evidence="2">DUF2214 family protein</fullName>
    </submittedName>
</protein>
<keyword evidence="1" id="KW-0812">Transmembrane</keyword>
<accession>A0ABW7NCY2</accession>
<feature type="transmembrane region" description="Helical" evidence="1">
    <location>
        <begin position="121"/>
        <end position="142"/>
    </location>
</feature>
<keyword evidence="1" id="KW-0472">Membrane</keyword>
<keyword evidence="1" id="KW-1133">Transmembrane helix</keyword>
<comment type="caution">
    <text evidence="2">The sequence shown here is derived from an EMBL/GenBank/DDBJ whole genome shotgun (WGS) entry which is preliminary data.</text>
</comment>
<feature type="transmembrane region" description="Helical" evidence="1">
    <location>
        <begin position="77"/>
        <end position="100"/>
    </location>
</feature>
<dbReference type="Proteomes" id="UP001610063">
    <property type="component" value="Unassembled WGS sequence"/>
</dbReference>
<evidence type="ECO:0000313" key="3">
    <source>
        <dbReference type="Proteomes" id="UP001610063"/>
    </source>
</evidence>
<keyword evidence="3" id="KW-1185">Reference proteome</keyword>
<name>A0ABW7NCY2_9BACT</name>
<feature type="transmembrane region" description="Helical" evidence="1">
    <location>
        <begin position="46"/>
        <end position="65"/>
    </location>
</feature>